<reference evidence="2 3" key="1">
    <citation type="submission" date="2011-10" db="EMBL/GenBank/DDBJ databases">
        <title>The Improved High-Quality Draft genome of Methanoplanus limicola DSM 2279.</title>
        <authorList>
            <consortium name="US DOE Joint Genome Institute (JGI-PGF)"/>
            <person name="Lucas S."/>
            <person name="Copeland A."/>
            <person name="Lapidus A."/>
            <person name="Glavina del Rio T."/>
            <person name="Dalin E."/>
            <person name="Tice H."/>
            <person name="Bruce D."/>
            <person name="Goodwin L."/>
            <person name="Pitluck S."/>
            <person name="Peters L."/>
            <person name="Mikhailova N."/>
            <person name="Lu M."/>
            <person name="Kyrpides N."/>
            <person name="Mavromatis K."/>
            <person name="Ivanova N."/>
            <person name="Markowitz V."/>
            <person name="Cheng J.-F."/>
            <person name="Hugenholtz P."/>
            <person name="Woyke T."/>
            <person name="Wu D."/>
            <person name="Wirth R."/>
            <person name="Brambilla E.-M."/>
            <person name="Klenk H.-P."/>
            <person name="Eisen J.A."/>
        </authorList>
    </citation>
    <scope>NUCLEOTIDE SEQUENCE [LARGE SCALE GENOMIC DNA]</scope>
    <source>
        <strain evidence="2 3">DSM 2279</strain>
    </source>
</reference>
<keyword evidence="1" id="KW-1133">Transmembrane helix</keyword>
<feature type="transmembrane region" description="Helical" evidence="1">
    <location>
        <begin position="233"/>
        <end position="250"/>
    </location>
</feature>
<dbReference type="STRING" id="937775.Metlim_2399"/>
<dbReference type="InParanoid" id="H1Z2P7"/>
<dbReference type="HOGENOM" id="CLU_945310_0_0_2"/>
<feature type="transmembrane region" description="Helical" evidence="1">
    <location>
        <begin position="207"/>
        <end position="226"/>
    </location>
</feature>
<keyword evidence="3" id="KW-1185">Reference proteome</keyword>
<evidence type="ECO:0000313" key="2">
    <source>
        <dbReference type="EMBL" id="EHQ36450.1"/>
    </source>
</evidence>
<evidence type="ECO:0000313" key="3">
    <source>
        <dbReference type="Proteomes" id="UP000005741"/>
    </source>
</evidence>
<proteinExistence type="predicted"/>
<protein>
    <submittedName>
        <fullName evidence="2">Uncharacterized protein</fullName>
    </submittedName>
</protein>
<sequence>MKKIIFFSLLILICLFPAVSAGNFTNADTWISGDHNTETQFKDQTDIIFDLSSEDKAISLIILDNIIPGEISFTLTMGSGEQYEGYIHYSRELLTASFDIGLGSQSHNWSSLENFLTKAYISTYATNQDTGQDGILLYESWFTNLNNLENYCFQPDPYISSFPITKIEIHSDNPITATIAYADISYVQKDIEEGTGSTSYLKWLSDLINFVSRIFTVIPTILYVFYFIFIKHFFEIIVLYEIVLVSYAAYNSRDMVSFFKKFIDYNTKFVDFWIGFVNKILDIFYKIIQSLKLW</sequence>
<dbReference type="EMBL" id="CM001436">
    <property type="protein sequence ID" value="EHQ36450.1"/>
    <property type="molecule type" value="Genomic_DNA"/>
</dbReference>
<name>H1Z2P7_9EURY</name>
<keyword evidence="1" id="KW-0472">Membrane</keyword>
<dbReference type="AlphaFoldDB" id="H1Z2P7"/>
<gene>
    <name evidence="2" type="ORF">Metlim_2399</name>
</gene>
<keyword evidence="1" id="KW-0812">Transmembrane</keyword>
<dbReference type="Proteomes" id="UP000005741">
    <property type="component" value="Chromosome"/>
</dbReference>
<accession>H1Z2P7</accession>
<dbReference type="RefSeq" id="WP_004078734.1">
    <property type="nucleotide sequence ID" value="NZ_CM001436.1"/>
</dbReference>
<evidence type="ECO:0000256" key="1">
    <source>
        <dbReference type="SAM" id="Phobius"/>
    </source>
</evidence>
<organism evidence="2 3">
    <name type="scientific">Methanoplanus limicola DSM 2279</name>
    <dbReference type="NCBI Taxonomy" id="937775"/>
    <lineage>
        <taxon>Archaea</taxon>
        <taxon>Methanobacteriati</taxon>
        <taxon>Methanobacteriota</taxon>
        <taxon>Stenosarchaea group</taxon>
        <taxon>Methanomicrobia</taxon>
        <taxon>Methanomicrobiales</taxon>
        <taxon>Methanomicrobiaceae</taxon>
        <taxon>Methanoplanus</taxon>
    </lineage>
</organism>